<proteinExistence type="predicted"/>
<dbReference type="OrthoDB" id="516973at2"/>
<dbReference type="Proteomes" id="UP000199651">
    <property type="component" value="Unassembled WGS sequence"/>
</dbReference>
<evidence type="ECO:0000256" key="1">
    <source>
        <dbReference type="SAM" id="Coils"/>
    </source>
</evidence>
<evidence type="ECO:0000313" key="3">
    <source>
        <dbReference type="EMBL" id="SDP21478.1"/>
    </source>
</evidence>
<evidence type="ECO:0000313" key="4">
    <source>
        <dbReference type="Proteomes" id="UP000199651"/>
    </source>
</evidence>
<sequence>MPSRSRKPRKERRVEVDPLRFVDGWGSVVGPPAEAEAEGIRVDLVRPSDLVALSVTASGCELITGGGAPARLRSTGDEARLTVRFAFQHLGEQAIYEGFVPGKPMLQPDDQGKPVAAPAHQPPDEGPGVVTQPPVGVVPARSSRLVFKVPAGETIEFSTAGILAAMSRLQLAVHPLALPGDAPAKGGVDGLSSPTIALPGGLIAELTANGAVISKAKRAQTVADVAFEARELRRARTELQARTPTTRARTTLPDEREQPSVTIGETTIPVSSLFGPGGLIRDPIRARRARRTLSRPAAADETAIEAPYRLVISPSDEARWAHATEPVVADDAAQHIELWHSRLAIAAERPDGSIVPDEHNTKRRVIRAVWARDRDTVGEDWKDSANNLGHSTTDPFRMSLDRADRHMLVRQTAETWPGRPTEIEPVPVGAEALWLSSLGAWLDLHGAWTTKPYSRMRMSSLLSWDHVAPMGRDQYVRVVYPGYLYPFGHQAALVKLTERKMKKSAPSVAGLYQRKFLVLGERARTYADNHDFPFLRVEIRPLVTPTLDDPTEQFGDSQDNFFWPKVGFQRFSFVIDALDHELKPVRLRAPLMWVAEHYQDFAKTDKAYDEDPARKVPALGQKIAFGPVRAGGDTVAETDSILLRGKARLGDSTPRMSAAHVSVPAVQALSGTGPVPIAYHDEYRKVGFSGPTNTGELWAKVLVDPAQREHPTDPTTTLPQLKFGAGAPSGSDKAGGFLSPDLPIRGLSRTSGAVGDIVGMQTKQFNPTEFLKSASPKLLGLVSLVDLVNAVTGDALKIPALVSEALDRVEALVADLRRVKAAAEQAVDEANKMIARAGGKTAELQAQAQQALTKTTSSRDKIVALVDQIPALLASLKNKSPAEVAAAMANPLQKLRDEVAELRAIGPTLPPFMRNLIASITEVLADVLAMADLIEDIYRFVNGFDPTSVQARFRFEWAPKVSSWPPGAAPILQVQPDSLLLAVEGRASGKGKMGVQALAELRDFTLHLLPGAPLVRVPFEHLSFKSGTAGKPEVDVVLGEIEFLGILGFVEVIKDLIPFDGFSDPPFMEVTPAGMTAGFTLTLPNLAIGVFTLSNLSLDADVQVPFLGKAVTFGFNFCTRERPFTLAVLFLGGGGWFGIRVSPDGLDVLELGLEAGAVLSVDLGVASGSISAMVGVYMRLEGEKGSLTGYFRLRGEVDVLGLISASIELYMELKYEFDTGKMIGRATITVEVDVLVFSGSVKISAERKFAGSNGDPTFKQIMGVAGDGSSPAWSAYCLAFAEE</sequence>
<accession>A0A1H0QXJ9</accession>
<protein>
    <submittedName>
        <fullName evidence="3">Uncharacterized protein</fullName>
    </submittedName>
</protein>
<keyword evidence="1" id="KW-0175">Coiled coil</keyword>
<gene>
    <name evidence="3" type="ORF">SAMN05192558_107173</name>
</gene>
<reference evidence="4" key="1">
    <citation type="submission" date="2016-10" db="EMBL/GenBank/DDBJ databases">
        <authorList>
            <person name="Varghese N."/>
            <person name="Submissions S."/>
        </authorList>
    </citation>
    <scope>NUCLEOTIDE SEQUENCE [LARGE SCALE GENOMIC DNA]</scope>
    <source>
        <strain evidence="4">IBRC-M 10655</strain>
    </source>
</reference>
<feature type="region of interest" description="Disordered" evidence="2">
    <location>
        <begin position="708"/>
        <end position="735"/>
    </location>
</feature>
<feature type="coiled-coil region" evidence="1">
    <location>
        <begin position="806"/>
        <end position="836"/>
    </location>
</feature>
<dbReference type="STRING" id="504798.SAMN05421871_104172"/>
<feature type="region of interest" description="Disordered" evidence="2">
    <location>
        <begin position="104"/>
        <end position="135"/>
    </location>
</feature>
<dbReference type="RefSeq" id="WP_091377557.1">
    <property type="nucleotide sequence ID" value="NZ_FNDV01000004.1"/>
</dbReference>
<name>A0A1H0QXJ9_9PSEU</name>
<dbReference type="EMBL" id="FNJB01000007">
    <property type="protein sequence ID" value="SDP21478.1"/>
    <property type="molecule type" value="Genomic_DNA"/>
</dbReference>
<organism evidence="3 4">
    <name type="scientific">Actinokineospora alba</name>
    <dbReference type="NCBI Taxonomy" id="504798"/>
    <lineage>
        <taxon>Bacteria</taxon>
        <taxon>Bacillati</taxon>
        <taxon>Actinomycetota</taxon>
        <taxon>Actinomycetes</taxon>
        <taxon>Pseudonocardiales</taxon>
        <taxon>Pseudonocardiaceae</taxon>
        <taxon>Actinokineospora</taxon>
    </lineage>
</organism>
<feature type="compositionally biased region" description="Low complexity" evidence="2">
    <location>
        <begin position="126"/>
        <end position="135"/>
    </location>
</feature>
<keyword evidence="4" id="KW-1185">Reference proteome</keyword>
<evidence type="ECO:0000256" key="2">
    <source>
        <dbReference type="SAM" id="MobiDB-lite"/>
    </source>
</evidence>